<keyword evidence="3" id="KW-0347">Helicase</keyword>
<dbReference type="InterPro" id="IPR011119">
    <property type="entry name" value="Unchr_helicase_relaxase_TraI"/>
</dbReference>
<dbReference type="NCBIfam" id="TIGR03760">
    <property type="entry name" value="ICE_TraI_Pfluor"/>
    <property type="match status" value="1"/>
</dbReference>
<organism evidence="3 4">
    <name type="scientific">Legionella maceachernii</name>
    <dbReference type="NCBI Taxonomy" id="466"/>
    <lineage>
        <taxon>Bacteria</taxon>
        <taxon>Pseudomonadati</taxon>
        <taxon>Pseudomonadota</taxon>
        <taxon>Gammaproteobacteria</taxon>
        <taxon>Legionellales</taxon>
        <taxon>Legionellaceae</taxon>
        <taxon>Legionella</taxon>
    </lineage>
</organism>
<protein>
    <submittedName>
        <fullName evidence="3">Putative helicase/relaxase</fullName>
    </submittedName>
</protein>
<evidence type="ECO:0000313" key="3">
    <source>
        <dbReference type="EMBL" id="KTD24170.1"/>
    </source>
</evidence>
<dbReference type="Proteomes" id="UP000054908">
    <property type="component" value="Unassembled WGS sequence"/>
</dbReference>
<dbReference type="GO" id="GO:0004386">
    <property type="term" value="F:helicase activity"/>
    <property type="evidence" value="ECO:0007669"/>
    <property type="project" value="UniProtKB-KW"/>
</dbReference>
<proteinExistence type="predicted"/>
<dbReference type="PATRIC" id="fig|466.6.peg.3257"/>
<dbReference type="InterPro" id="IPR022391">
    <property type="entry name" value="ICE_relaxase_PFGI-1"/>
</dbReference>
<feature type="domain" description="Uncharacterised" evidence="1">
    <location>
        <begin position="25"/>
        <end position="243"/>
    </location>
</feature>
<keyword evidence="3" id="KW-0378">Hydrolase</keyword>
<reference evidence="3 4" key="1">
    <citation type="submission" date="2015-11" db="EMBL/GenBank/DDBJ databases">
        <title>Genomic analysis of 38 Legionella species identifies large and diverse effector repertoires.</title>
        <authorList>
            <person name="Burstein D."/>
            <person name="Amaro F."/>
            <person name="Zusman T."/>
            <person name="Lifshitz Z."/>
            <person name="Cohen O."/>
            <person name="Gilbert J.A."/>
            <person name="Pupko T."/>
            <person name="Shuman H.A."/>
            <person name="Segal G."/>
        </authorList>
    </citation>
    <scope>NUCLEOTIDE SEQUENCE [LARGE SCALE GENOMIC DNA]</scope>
    <source>
        <strain evidence="3 4">PX-1-G2-E2</strain>
    </source>
</reference>
<dbReference type="SUPFAM" id="SSF46785">
    <property type="entry name" value="Winged helix' DNA-binding domain"/>
    <property type="match status" value="1"/>
</dbReference>
<dbReference type="AlphaFoldDB" id="A0A0W0VVX3"/>
<evidence type="ECO:0000313" key="4">
    <source>
        <dbReference type="Proteomes" id="UP000054908"/>
    </source>
</evidence>
<sequence length="450" mass="49865">MFHHYGKRVKSSQTKSLKDLTRIVNASLLLGDEKRTALLRQIKESCALEEARFDSLCLSLVHNLANHCQNLPETSTSYYSQPGGLIDHALNRTEAALNLFQNFLIQDSPDGLSEEQKLWQYALFSAAILQGIGKLCIEFTIDLHDNNGQFLKQWNPLLESLVGVGNYYSYEFQKEADEEFRRRLNLLIARFLMPASGFAWIASNLEVLAVWLALLNEDTEGSGTLGAILVRADAVAIQRYLNQFALKGGYGSGKGGRYGRMSTFTDRAPESIAEKEQQIGIEFIQWLTKSLESGVIMINKAPLFVVPGGLLICAEMWEMFMRSNPQYNSIQAIRNGFLSLSMHQVGAEGNVTSRFEQTSTQQIVTGIVLKEYGVVLPNEVQLHNVNTGKVTTVTAMELIYQGHANSSHFTAQPATYVATPIPLLSSSGQWVAETTPAPQASHRPGALTRA</sequence>
<dbReference type="RefSeq" id="WP_058453702.1">
    <property type="nucleotide sequence ID" value="NZ_CAAAIB010000001.1"/>
</dbReference>
<dbReference type="EMBL" id="LNYL01000051">
    <property type="protein sequence ID" value="KTD24170.1"/>
    <property type="molecule type" value="Genomic_DNA"/>
</dbReference>
<feature type="domain" description="Putative conjugal transfer nickase/helicase TraI C-terminal" evidence="2">
    <location>
        <begin position="279"/>
        <end position="385"/>
    </location>
</feature>
<dbReference type="InterPro" id="IPR011093">
    <property type="entry name" value="TraI_2_C"/>
</dbReference>
<keyword evidence="4" id="KW-1185">Reference proteome</keyword>
<dbReference type="STRING" id="466.Lmac_3043"/>
<dbReference type="Pfam" id="PF07515">
    <property type="entry name" value="TraI_2_C"/>
    <property type="match status" value="1"/>
</dbReference>
<gene>
    <name evidence="3" type="ORF">Lmac_3043</name>
</gene>
<evidence type="ECO:0000259" key="2">
    <source>
        <dbReference type="Pfam" id="PF07515"/>
    </source>
</evidence>
<dbReference type="InterPro" id="IPR036390">
    <property type="entry name" value="WH_DNA-bd_sf"/>
</dbReference>
<evidence type="ECO:0000259" key="1">
    <source>
        <dbReference type="Pfam" id="PF07514"/>
    </source>
</evidence>
<accession>A0A0W0VVX3</accession>
<name>A0A0W0VVX3_9GAMM</name>
<keyword evidence="3" id="KW-0547">Nucleotide-binding</keyword>
<dbReference type="Pfam" id="PF07514">
    <property type="entry name" value="TraI_2"/>
    <property type="match status" value="1"/>
</dbReference>
<dbReference type="Gene3D" id="1.10.3210.40">
    <property type="match status" value="1"/>
</dbReference>
<comment type="caution">
    <text evidence="3">The sequence shown here is derived from an EMBL/GenBank/DDBJ whole genome shotgun (WGS) entry which is preliminary data.</text>
</comment>
<dbReference type="OrthoDB" id="5643657at2"/>
<keyword evidence="3" id="KW-0067">ATP-binding</keyword>